<dbReference type="PANTHER" id="PTHR10859:SF91">
    <property type="entry name" value="DOLICHYL-PHOSPHATE BETA-GLUCOSYLTRANSFERASE"/>
    <property type="match status" value="1"/>
</dbReference>
<dbReference type="RefSeq" id="WP_341694045.1">
    <property type="nucleotide sequence ID" value="NZ_JBBYHS010000017.1"/>
</dbReference>
<dbReference type="Gene3D" id="3.90.550.10">
    <property type="entry name" value="Spore Coat Polysaccharide Biosynthesis Protein SpsA, Chain A"/>
    <property type="match status" value="1"/>
</dbReference>
<organism evidence="2 3">
    <name type="scientific">Flavobacterium calami</name>
    <dbReference type="NCBI Taxonomy" id="3139144"/>
    <lineage>
        <taxon>Bacteria</taxon>
        <taxon>Pseudomonadati</taxon>
        <taxon>Bacteroidota</taxon>
        <taxon>Flavobacteriia</taxon>
        <taxon>Flavobacteriales</taxon>
        <taxon>Flavobacteriaceae</taxon>
        <taxon>Flavobacterium</taxon>
    </lineage>
</organism>
<dbReference type="GO" id="GO:0016757">
    <property type="term" value="F:glycosyltransferase activity"/>
    <property type="evidence" value="ECO:0007669"/>
    <property type="project" value="UniProtKB-KW"/>
</dbReference>
<dbReference type="EMBL" id="JBBYHS010000017">
    <property type="protein sequence ID" value="MEL1255302.1"/>
    <property type="molecule type" value="Genomic_DNA"/>
</dbReference>
<dbReference type="PANTHER" id="PTHR10859">
    <property type="entry name" value="GLYCOSYL TRANSFERASE"/>
    <property type="match status" value="1"/>
</dbReference>
<evidence type="ECO:0000313" key="2">
    <source>
        <dbReference type="EMBL" id="MEL1255302.1"/>
    </source>
</evidence>
<accession>A0ABU9IS75</accession>
<name>A0ABU9IS75_9FLAO</name>
<evidence type="ECO:0000259" key="1">
    <source>
        <dbReference type="Pfam" id="PF00535"/>
    </source>
</evidence>
<sequence length="242" mass="28491">MKKFLCIIPFYNEEIRFYQLPYEDLFSKYPEIDFLLIDDGSSDNTLNILKNLRDKNHNVKLILIKKNLGKAEAIRTGVLNDISIDYEYVGYLDADLATPMIEMKRLFTFISNRESIVMVMGSRIKLLGNGVDRSYLRHYLGRIFATIISGFILKVPVYDTQCGAKIIRTDFARRIFKEPFLTKWIFDVELLLRFRGNGMIIQDCVVEIPLEQWKERGNSKIKLKEFVLFPFQILKIHFYYAK</sequence>
<keyword evidence="3" id="KW-1185">Reference proteome</keyword>
<keyword evidence="2" id="KW-0328">Glycosyltransferase</keyword>
<dbReference type="EC" id="2.4.-.-" evidence="2"/>
<dbReference type="Pfam" id="PF00535">
    <property type="entry name" value="Glycos_transf_2"/>
    <property type="match status" value="1"/>
</dbReference>
<reference evidence="2 3" key="1">
    <citation type="submission" date="2024-04" db="EMBL/GenBank/DDBJ databases">
        <title>Flavobacterium sp. DGU38 16S ribosomal RNA gene Genome sequencing and assembly.</title>
        <authorList>
            <person name="Park S."/>
        </authorList>
    </citation>
    <scope>NUCLEOTIDE SEQUENCE [LARGE SCALE GENOMIC DNA]</scope>
    <source>
        <strain evidence="2 3">DGU38</strain>
    </source>
</reference>
<gene>
    <name evidence="2" type="ORF">AAEO57_16045</name>
</gene>
<feature type="domain" description="Glycosyltransferase 2-like" evidence="1">
    <location>
        <begin position="7"/>
        <end position="172"/>
    </location>
</feature>
<keyword evidence="2" id="KW-0808">Transferase</keyword>
<dbReference type="Proteomes" id="UP001485226">
    <property type="component" value="Unassembled WGS sequence"/>
</dbReference>
<evidence type="ECO:0000313" key="3">
    <source>
        <dbReference type="Proteomes" id="UP001485226"/>
    </source>
</evidence>
<dbReference type="InterPro" id="IPR001173">
    <property type="entry name" value="Glyco_trans_2-like"/>
</dbReference>
<dbReference type="SUPFAM" id="SSF53448">
    <property type="entry name" value="Nucleotide-diphospho-sugar transferases"/>
    <property type="match status" value="1"/>
</dbReference>
<protein>
    <submittedName>
        <fullName evidence="2">Glycosyltransferase</fullName>
        <ecNumber evidence="2">2.4.-.-</ecNumber>
    </submittedName>
</protein>
<proteinExistence type="predicted"/>
<dbReference type="InterPro" id="IPR029044">
    <property type="entry name" value="Nucleotide-diphossugar_trans"/>
</dbReference>
<comment type="caution">
    <text evidence="2">The sequence shown here is derived from an EMBL/GenBank/DDBJ whole genome shotgun (WGS) entry which is preliminary data.</text>
</comment>